<feature type="compositionally biased region" description="Basic and acidic residues" evidence="1">
    <location>
        <begin position="219"/>
        <end position="229"/>
    </location>
</feature>
<dbReference type="OrthoDB" id="1749473at2759"/>
<protein>
    <submittedName>
        <fullName evidence="2">Peptidase family M20/M25/M40 protein</fullName>
    </submittedName>
</protein>
<evidence type="ECO:0000313" key="2">
    <source>
        <dbReference type="EMBL" id="PLB47764.1"/>
    </source>
</evidence>
<feature type="non-terminal residue" evidence="2">
    <location>
        <position position="599"/>
    </location>
</feature>
<comment type="caution">
    <text evidence="2">The sequence shown here is derived from an EMBL/GenBank/DDBJ whole genome shotgun (WGS) entry which is preliminary data.</text>
</comment>
<dbReference type="EMBL" id="MSFO01000005">
    <property type="protein sequence ID" value="PLB47764.1"/>
    <property type="molecule type" value="Genomic_DNA"/>
</dbReference>
<reference evidence="2 3" key="1">
    <citation type="submission" date="2016-12" db="EMBL/GenBank/DDBJ databases">
        <title>The genomes of Aspergillus section Nigri reveals drivers in fungal speciation.</title>
        <authorList>
            <consortium name="DOE Joint Genome Institute"/>
            <person name="Vesth T.C."/>
            <person name="Nybo J."/>
            <person name="Theobald S."/>
            <person name="Brandl J."/>
            <person name="Frisvad J.C."/>
            <person name="Nielsen K.F."/>
            <person name="Lyhne E.K."/>
            <person name="Kogle M.E."/>
            <person name="Kuo A."/>
            <person name="Riley R."/>
            <person name="Clum A."/>
            <person name="Nolan M."/>
            <person name="Lipzen A."/>
            <person name="Salamov A."/>
            <person name="Henrissat B."/>
            <person name="Wiebenga A."/>
            <person name="De Vries R.P."/>
            <person name="Grigoriev I.V."/>
            <person name="Mortensen U.H."/>
            <person name="Andersen M.R."/>
            <person name="Baker S.E."/>
        </authorList>
    </citation>
    <scope>NUCLEOTIDE SEQUENCE [LARGE SCALE GENOMIC DNA]</scope>
    <source>
        <strain evidence="2 3">IBT 23096</strain>
    </source>
</reference>
<feature type="compositionally biased region" description="Polar residues" evidence="1">
    <location>
        <begin position="443"/>
        <end position="460"/>
    </location>
</feature>
<dbReference type="AlphaFoldDB" id="A0A2I2G4F9"/>
<name>A0A2I2G4F9_9EURO</name>
<proteinExistence type="predicted"/>
<organism evidence="2 3">
    <name type="scientific">Aspergillus steynii IBT 23096</name>
    <dbReference type="NCBI Taxonomy" id="1392250"/>
    <lineage>
        <taxon>Eukaryota</taxon>
        <taxon>Fungi</taxon>
        <taxon>Dikarya</taxon>
        <taxon>Ascomycota</taxon>
        <taxon>Pezizomycotina</taxon>
        <taxon>Eurotiomycetes</taxon>
        <taxon>Eurotiomycetidae</taxon>
        <taxon>Eurotiales</taxon>
        <taxon>Aspergillaceae</taxon>
        <taxon>Aspergillus</taxon>
        <taxon>Aspergillus subgen. Circumdati</taxon>
    </lineage>
</organism>
<feature type="region of interest" description="Disordered" evidence="1">
    <location>
        <begin position="196"/>
        <end position="236"/>
    </location>
</feature>
<feature type="compositionally biased region" description="Basic and acidic residues" evidence="1">
    <location>
        <begin position="146"/>
        <end position="157"/>
    </location>
</feature>
<dbReference type="GeneID" id="36551056"/>
<evidence type="ECO:0000256" key="1">
    <source>
        <dbReference type="SAM" id="MobiDB-lite"/>
    </source>
</evidence>
<gene>
    <name evidence="2" type="ORF">P170DRAFT_328815</name>
</gene>
<dbReference type="STRING" id="1392250.A0A2I2G4F9"/>
<feature type="region of interest" description="Disordered" evidence="1">
    <location>
        <begin position="496"/>
        <end position="599"/>
    </location>
</feature>
<dbReference type="Proteomes" id="UP000234275">
    <property type="component" value="Unassembled WGS sequence"/>
</dbReference>
<sequence>MALDHEHSQSSVGERRGQPLAPLQTNFSRPTSRPLLVTSPRTQRPRPEEYQNDEEHNERVPLHATPVKRQTSKSGLRGLFGRDKTARKAPSDAKLSGIDEVQFSAPKGEPGPAAPLSPTSASTPVAVPSSATEPYRAKTPSKSRGRQSEEKPSEDSAWKPPPLFQAFPQSIKHDTLPCPGLSIDSILRFHATSAAKSGNVRDEDHAAQHTNKGAGADDPAVRKKKEDKEKRKHLRSLSETIGKTEWSQKIYVLTTSGYILQYPNGGKHDRLPEKMLQLGPKSVAFASDAIPGKHWVLQVSQSSEDQPSTNTETHRPLLSRLGFHRSHAKRLARSFLLVFHTPEDLSSWLLAVRAQIEARGGKKYVTERVFDDDMEHQLHSQTSARQLVRKDPNRFSQTFLQPQQSATSDEQESTVTDQSRRSSHVSLNRRSLVMPSAPESRSESISTTHTDVVSPVSVSGNGQGRFYSSVSPGGVPMSPPKNEKSAISTVLSALDNSASPTMSTPRKRQSLNLQQASTATETPEIPRSQSVAPDPLLRSASPPAPNFSVPSFSQRFAAKNGPNRLSHMPGPSSIRGGEMPVDPAEIMSTFSSPPQSPGK</sequence>
<evidence type="ECO:0000313" key="3">
    <source>
        <dbReference type="Proteomes" id="UP000234275"/>
    </source>
</evidence>
<feature type="compositionally biased region" description="Basic and acidic residues" evidence="1">
    <location>
        <begin position="45"/>
        <end position="61"/>
    </location>
</feature>
<feature type="compositionally biased region" description="Basic and acidic residues" evidence="1">
    <location>
        <begin position="80"/>
        <end position="91"/>
    </location>
</feature>
<keyword evidence="3" id="KW-1185">Reference proteome</keyword>
<dbReference type="VEuPathDB" id="FungiDB:P170DRAFT_328815"/>
<dbReference type="RefSeq" id="XP_024703066.1">
    <property type="nucleotide sequence ID" value="XM_024843356.1"/>
</dbReference>
<accession>A0A2I2G4F9</accession>
<feature type="region of interest" description="Disordered" evidence="1">
    <location>
        <begin position="1"/>
        <end position="165"/>
    </location>
</feature>
<feature type="compositionally biased region" description="Polar residues" evidence="1">
    <location>
        <begin position="496"/>
        <end position="531"/>
    </location>
</feature>
<feature type="compositionally biased region" description="Polar residues" evidence="1">
    <location>
        <begin position="399"/>
        <end position="417"/>
    </location>
</feature>
<feature type="compositionally biased region" description="Basic and acidic residues" evidence="1">
    <location>
        <begin position="1"/>
        <end position="17"/>
    </location>
</feature>
<feature type="region of interest" description="Disordered" evidence="1">
    <location>
        <begin position="399"/>
        <end position="484"/>
    </location>
</feature>
<feature type="compositionally biased region" description="Low complexity" evidence="1">
    <location>
        <begin position="117"/>
        <end position="132"/>
    </location>
</feature>